<keyword evidence="1" id="KW-0285">Flavoprotein</keyword>
<organism evidence="4 5">
    <name type="scientific">Spiroplasma gladiatoris</name>
    <dbReference type="NCBI Taxonomy" id="2143"/>
    <lineage>
        <taxon>Bacteria</taxon>
        <taxon>Bacillati</taxon>
        <taxon>Mycoplasmatota</taxon>
        <taxon>Mollicutes</taxon>
        <taxon>Entomoplasmatales</taxon>
        <taxon>Spiroplasmataceae</taxon>
        <taxon>Spiroplasma</taxon>
    </lineage>
</organism>
<dbReference type="KEGG" id="sgq:SGLAD_v1c01970"/>
<evidence type="ECO:0000313" key="5">
    <source>
        <dbReference type="Proteomes" id="UP000294309"/>
    </source>
</evidence>
<gene>
    <name evidence="4" type="primary">trxB</name>
    <name evidence="4" type="ORF">SGLAD_v1c01970</name>
</gene>
<dbReference type="GO" id="GO:0016491">
    <property type="term" value="F:oxidoreductase activity"/>
    <property type="evidence" value="ECO:0007669"/>
    <property type="project" value="UniProtKB-KW"/>
</dbReference>
<feature type="domain" description="FAD/NAD(P)-binding" evidence="3">
    <location>
        <begin position="3"/>
        <end position="300"/>
    </location>
</feature>
<proteinExistence type="predicted"/>
<dbReference type="Gene3D" id="3.50.50.60">
    <property type="entry name" value="FAD/NAD(P)-binding domain"/>
    <property type="match status" value="2"/>
</dbReference>
<dbReference type="SUPFAM" id="SSF51905">
    <property type="entry name" value="FAD/NAD(P)-binding domain"/>
    <property type="match status" value="1"/>
</dbReference>
<protein>
    <submittedName>
        <fullName evidence="4">Thioredoxin reductase</fullName>
    </submittedName>
</protein>
<dbReference type="InterPro" id="IPR036188">
    <property type="entry name" value="FAD/NAD-bd_sf"/>
</dbReference>
<evidence type="ECO:0000313" key="4">
    <source>
        <dbReference type="EMBL" id="QBQ07396.1"/>
    </source>
</evidence>
<dbReference type="EMBL" id="CP038013">
    <property type="protein sequence ID" value="QBQ07396.1"/>
    <property type="molecule type" value="Genomic_DNA"/>
</dbReference>
<sequence length="327" mass="37039">MIKDVLIIGAGAAGLYAWKIARNCNLTGTIVENEKQFGGQITRLYPTKPLNNLPGIKSKPSFEVIKDMYDLIEKNDEKFEEKFFTTVVKITPIDSTGEDDIDQKWFRVDFSDGTTQDFKRILFTIGLGFYKYKKIVKEPYDNILYSVQNTDIFKDKNVVVFGGGDSAIDFTNIIVKIAKTTTLVHRREEFRGSVAGVESALKKGAKILTPYIFEKIIKSDNNIVEKISLKNAENNELVELDLDFAVVNYGMDWDVKKNSLINFETKDNWISVGVDMNTSIKGIFAAGDCCYYEGKIKNLVSSFYEAMKAILKIDKEINSRKVIGRGW</sequence>
<keyword evidence="5" id="KW-1185">Reference proteome</keyword>
<dbReference type="OrthoDB" id="9806179at2"/>
<reference evidence="4 5" key="1">
    <citation type="submission" date="2019-03" db="EMBL/GenBank/DDBJ databases">
        <title>Complete genome sequence of Spiroplasma gladiatoris TG-1 (DSM 22552).</title>
        <authorList>
            <person name="Lin Y.-C."/>
            <person name="Chou L."/>
            <person name="Kuo C.-H."/>
        </authorList>
    </citation>
    <scope>NUCLEOTIDE SEQUENCE [LARGE SCALE GENOMIC DNA]</scope>
    <source>
        <strain evidence="4 5">TG-1</strain>
    </source>
</reference>
<evidence type="ECO:0000256" key="1">
    <source>
        <dbReference type="ARBA" id="ARBA00022630"/>
    </source>
</evidence>
<dbReference type="PRINTS" id="PR00469">
    <property type="entry name" value="PNDRDTASEII"/>
</dbReference>
<dbReference type="RefSeq" id="WP_134297191.1">
    <property type="nucleotide sequence ID" value="NZ_CP038013.1"/>
</dbReference>
<dbReference type="Pfam" id="PF07992">
    <property type="entry name" value="Pyr_redox_2"/>
    <property type="match status" value="1"/>
</dbReference>
<dbReference type="AlphaFoldDB" id="A0A4P7AID0"/>
<evidence type="ECO:0000256" key="2">
    <source>
        <dbReference type="ARBA" id="ARBA00023002"/>
    </source>
</evidence>
<accession>A0A4P7AID0</accession>
<dbReference type="PRINTS" id="PR00368">
    <property type="entry name" value="FADPNR"/>
</dbReference>
<keyword evidence="2" id="KW-0560">Oxidoreductase</keyword>
<dbReference type="Proteomes" id="UP000294309">
    <property type="component" value="Chromosome"/>
</dbReference>
<dbReference type="InterPro" id="IPR023753">
    <property type="entry name" value="FAD/NAD-binding_dom"/>
</dbReference>
<name>A0A4P7AID0_9MOLU</name>
<dbReference type="PANTHER" id="PTHR48105">
    <property type="entry name" value="THIOREDOXIN REDUCTASE 1-RELATED-RELATED"/>
    <property type="match status" value="1"/>
</dbReference>
<evidence type="ECO:0000259" key="3">
    <source>
        <dbReference type="Pfam" id="PF07992"/>
    </source>
</evidence>
<dbReference type="InterPro" id="IPR050097">
    <property type="entry name" value="Ferredoxin-NADP_redctase_2"/>
</dbReference>